<name>A0A2I7QMF8_9CAUD</name>
<reference evidence="1 2" key="1">
    <citation type="submission" date="2017-11" db="EMBL/GenBank/DDBJ databases">
        <title>A major lineage of nontailed dsDNA viruses as unrecognized killers of marine bacteria.</title>
        <authorList>
            <person name="Kauffman K.M."/>
            <person name="Hussain F.A."/>
            <person name="Yang J."/>
            <person name="Arevalo P."/>
            <person name="Brown J.M."/>
            <person name="Chang W.K."/>
            <person name="VanInsberghe D."/>
            <person name="Elsherbini J."/>
            <person name="Cutler M.B."/>
            <person name="Kelly L."/>
            <person name="Polz M.F."/>
        </authorList>
    </citation>
    <scope>NUCLEOTIDE SEQUENCE [LARGE SCALE GENOMIC DNA]</scope>
</reference>
<protein>
    <submittedName>
        <fullName evidence="1">Uncharacterized protein</fullName>
    </submittedName>
</protein>
<evidence type="ECO:0000313" key="1">
    <source>
        <dbReference type="EMBL" id="AUR82573.1"/>
    </source>
</evidence>
<organism evidence="1 2">
    <name type="scientific">Vibrio phage 1.025.O._10N.222.46.B6</name>
    <dbReference type="NCBI Taxonomy" id="1881420"/>
    <lineage>
        <taxon>Viruses</taxon>
        <taxon>Duplodnaviria</taxon>
        <taxon>Heunggongvirae</taxon>
        <taxon>Uroviricota</taxon>
        <taxon>Caudoviricetes</taxon>
        <taxon>Schitoviridae</taxon>
        <taxon>Pontosvirinae</taxon>
        <taxon>Nahantvirus</taxon>
        <taxon>Nahantvirus 49C7</taxon>
    </lineage>
</organism>
<evidence type="ECO:0000313" key="2">
    <source>
        <dbReference type="Proteomes" id="UP000269377"/>
    </source>
</evidence>
<dbReference type="Proteomes" id="UP000269377">
    <property type="component" value="Segment"/>
</dbReference>
<sequence>MSNLTESFEDTYLRYRKPVTLGDGTKSVFKYLGVLENLERELETLRNPNKVKLMKQRIAYVKMREIMDE</sequence>
<gene>
    <name evidence="1" type="ORF">NVP1025O_090</name>
</gene>
<proteinExistence type="predicted"/>
<dbReference type="EMBL" id="MG592409">
    <property type="protein sequence ID" value="AUR82573.1"/>
    <property type="molecule type" value="Genomic_DNA"/>
</dbReference>
<accession>A0A2I7QMF8</accession>